<keyword evidence="4" id="KW-0646">Protease inhibitor</keyword>
<dbReference type="InterPro" id="IPR022271">
    <property type="entry name" value="Lipocalin_ApoD"/>
</dbReference>
<dbReference type="InterPro" id="IPR000566">
    <property type="entry name" value="Lipocln_cytosolic_FA-bd_dom"/>
</dbReference>
<evidence type="ECO:0000256" key="7">
    <source>
        <dbReference type="ARBA" id="ARBA00023157"/>
    </source>
</evidence>
<dbReference type="GO" id="GO:0005576">
    <property type="term" value="C:extracellular region"/>
    <property type="evidence" value="ECO:0007669"/>
    <property type="project" value="UniProtKB-SubCell"/>
</dbReference>
<dbReference type="PRINTS" id="PR01215">
    <property type="entry name" value="A1MCGLOBULIN"/>
</dbReference>
<feature type="domain" description="Lipocalin/cytosolic fatty-acid binding" evidence="10">
    <location>
        <begin position="39"/>
        <end position="180"/>
    </location>
</feature>
<keyword evidence="5 8" id="KW-0732">Signal</keyword>
<keyword evidence="7" id="KW-1015">Disulfide bond</keyword>
<gene>
    <name evidence="12" type="primary">LOC103360478</name>
</gene>
<dbReference type="GO" id="GO:0004867">
    <property type="term" value="F:serine-type endopeptidase inhibitor activity"/>
    <property type="evidence" value="ECO:0007669"/>
    <property type="project" value="UniProtKB-KW"/>
</dbReference>
<accession>A0A9Y4N6X1</accession>
<dbReference type="AlphaFoldDB" id="A0A9Y4N6X1"/>
<name>A0A9Y4N6X1_9TELE</name>
<dbReference type="SUPFAM" id="SSF50814">
    <property type="entry name" value="Lipocalins"/>
    <property type="match status" value="1"/>
</dbReference>
<evidence type="ECO:0000256" key="6">
    <source>
        <dbReference type="ARBA" id="ARBA00022900"/>
    </source>
</evidence>
<dbReference type="InterPro" id="IPR012674">
    <property type="entry name" value="Calycin"/>
</dbReference>
<dbReference type="PROSITE" id="PS00213">
    <property type="entry name" value="LIPOCALIN"/>
    <property type="match status" value="1"/>
</dbReference>
<feature type="chain" id="PRO_5041501234" evidence="8">
    <location>
        <begin position="24"/>
        <end position="204"/>
    </location>
</feature>
<reference evidence="12" key="1">
    <citation type="submission" date="2025-08" db="UniProtKB">
        <authorList>
            <consortium name="RefSeq"/>
        </authorList>
    </citation>
    <scope>IDENTIFICATION</scope>
</reference>
<sequence>MQIAASVASLLVLGSAWTLQVAAVQPESQANFDLDQFMGRWYELAVVSDCPHYMQHKRENPVVVALELQHVASESNFTATAATFRNDSCKETSTVYSLTDTPGRFFHHFARFAADVDSFVVHTDYEEYAVMLQLSTEKPSETKTTKIKLYSRSTDISPAALKLFQSLVRQHGMSNDAVIKNHSKGECVPGGQATEAKNVTSAGV</sequence>
<dbReference type="Proteomes" id="UP000694891">
    <property type="component" value="Unplaced"/>
</dbReference>
<evidence type="ECO:0000259" key="10">
    <source>
        <dbReference type="Pfam" id="PF00061"/>
    </source>
</evidence>
<organism evidence="11 12">
    <name type="scientific">Stegastes partitus</name>
    <name type="common">bicolor damselfish</name>
    <dbReference type="NCBI Taxonomy" id="144197"/>
    <lineage>
        <taxon>Eukaryota</taxon>
        <taxon>Metazoa</taxon>
        <taxon>Chordata</taxon>
        <taxon>Craniata</taxon>
        <taxon>Vertebrata</taxon>
        <taxon>Euteleostomi</taxon>
        <taxon>Actinopterygii</taxon>
        <taxon>Neopterygii</taxon>
        <taxon>Teleostei</taxon>
        <taxon>Neoteleostei</taxon>
        <taxon>Acanthomorphata</taxon>
        <taxon>Ovalentaria</taxon>
        <taxon>Pomacentridae</taxon>
        <taxon>Stegastes</taxon>
    </lineage>
</organism>
<dbReference type="PANTHER" id="PTHR46676:SF1">
    <property type="entry name" value="PROTEIN AMBP"/>
    <property type="match status" value="1"/>
</dbReference>
<evidence type="ECO:0000256" key="1">
    <source>
        <dbReference type="ARBA" id="ARBA00004613"/>
    </source>
</evidence>
<evidence type="ECO:0000256" key="9">
    <source>
        <dbReference type="RuleBase" id="RU003695"/>
    </source>
</evidence>
<dbReference type="PRINTS" id="PR00179">
    <property type="entry name" value="LIPOCALIN"/>
</dbReference>
<dbReference type="PANTHER" id="PTHR46676">
    <property type="entry name" value="PROTEIN AMBP"/>
    <property type="match status" value="1"/>
</dbReference>
<evidence type="ECO:0000313" key="12">
    <source>
        <dbReference type="RefSeq" id="XP_008284458.1"/>
    </source>
</evidence>
<dbReference type="PIRSF" id="PIRSF036893">
    <property type="entry name" value="Lipocalin_ApoD"/>
    <property type="match status" value="1"/>
</dbReference>
<evidence type="ECO:0000256" key="5">
    <source>
        <dbReference type="ARBA" id="ARBA00022729"/>
    </source>
</evidence>
<dbReference type="Gene3D" id="2.40.128.20">
    <property type="match status" value="1"/>
</dbReference>
<comment type="similarity">
    <text evidence="2 8 9">Belongs to the calycin superfamily. Lipocalin family.</text>
</comment>
<evidence type="ECO:0000256" key="3">
    <source>
        <dbReference type="ARBA" id="ARBA00022525"/>
    </source>
</evidence>
<keyword evidence="6" id="KW-0722">Serine protease inhibitor</keyword>
<dbReference type="InterPro" id="IPR029856">
    <property type="entry name" value="AMBP"/>
</dbReference>
<evidence type="ECO:0000256" key="2">
    <source>
        <dbReference type="ARBA" id="ARBA00006889"/>
    </source>
</evidence>
<dbReference type="RefSeq" id="XP_008284458.1">
    <property type="nucleotide sequence ID" value="XM_008286236.1"/>
</dbReference>
<evidence type="ECO:0000256" key="8">
    <source>
        <dbReference type="PIRNR" id="PIRNR036893"/>
    </source>
</evidence>
<protein>
    <submittedName>
        <fullName evidence="12">Protein AMBP-like</fullName>
    </submittedName>
</protein>
<feature type="signal peptide" evidence="8">
    <location>
        <begin position="1"/>
        <end position="23"/>
    </location>
</feature>
<proteinExistence type="inferred from homology"/>
<dbReference type="InterPro" id="IPR022272">
    <property type="entry name" value="Lipocalin_CS"/>
</dbReference>
<dbReference type="InterPro" id="IPR002968">
    <property type="entry name" value="A1-microglobln"/>
</dbReference>
<evidence type="ECO:0000256" key="4">
    <source>
        <dbReference type="ARBA" id="ARBA00022690"/>
    </source>
</evidence>
<evidence type="ECO:0000313" key="11">
    <source>
        <dbReference type="Proteomes" id="UP000694891"/>
    </source>
</evidence>
<dbReference type="GeneID" id="103360478"/>
<comment type="subcellular location">
    <subcellularLocation>
        <location evidence="1">Secreted</location>
    </subcellularLocation>
</comment>
<dbReference type="Pfam" id="PF00061">
    <property type="entry name" value="Lipocalin"/>
    <property type="match status" value="1"/>
</dbReference>
<keyword evidence="11" id="KW-1185">Reference proteome</keyword>
<keyword evidence="3" id="KW-0964">Secreted</keyword>